<dbReference type="InterPro" id="IPR016161">
    <property type="entry name" value="Ald_DH/histidinol_DH"/>
</dbReference>
<protein>
    <recommendedName>
        <fullName evidence="1">methylmalonate-semialdehyde dehydrogenase (CoA acylating)</fullName>
        <ecNumber evidence="1">1.2.1.27</ecNumber>
    </recommendedName>
</protein>
<dbReference type="NCBIfam" id="TIGR01722">
    <property type="entry name" value="MMSDH"/>
    <property type="match status" value="1"/>
</dbReference>
<dbReference type="PROSITE" id="PS00070">
    <property type="entry name" value="ALDEHYDE_DEHYDR_CYS"/>
    <property type="match status" value="1"/>
</dbReference>
<dbReference type="Gene3D" id="3.40.605.10">
    <property type="entry name" value="Aldehyde Dehydrogenase, Chain A, domain 1"/>
    <property type="match status" value="1"/>
</dbReference>
<dbReference type="GO" id="GO:0004491">
    <property type="term" value="F:methylmalonate-semialdehyde dehydrogenase (acylating, NAD) activity"/>
    <property type="evidence" value="ECO:0007669"/>
    <property type="project" value="UniProtKB-EC"/>
</dbReference>
<name>A0A852VIQ9_9BACT</name>
<dbReference type="CDD" id="cd07085">
    <property type="entry name" value="ALDH_F6_MMSDH"/>
    <property type="match status" value="1"/>
</dbReference>
<keyword evidence="2 5" id="KW-0560">Oxidoreductase</keyword>
<dbReference type="Gene3D" id="3.40.309.10">
    <property type="entry name" value="Aldehyde Dehydrogenase, Chain A, domain 2"/>
    <property type="match status" value="1"/>
</dbReference>
<keyword evidence="3" id="KW-0520">NAD</keyword>
<dbReference type="PANTHER" id="PTHR43866:SF4">
    <property type="entry name" value="MALONATE-SEMIALDEHYDE DEHYDROGENASE"/>
    <property type="match status" value="1"/>
</dbReference>
<dbReference type="InterPro" id="IPR016162">
    <property type="entry name" value="Ald_DH_N"/>
</dbReference>
<evidence type="ECO:0000313" key="6">
    <source>
        <dbReference type="Proteomes" id="UP000564385"/>
    </source>
</evidence>
<dbReference type="InterPro" id="IPR015590">
    <property type="entry name" value="Aldehyde_DH_dom"/>
</dbReference>
<dbReference type="PANTHER" id="PTHR43866">
    <property type="entry name" value="MALONATE-SEMIALDEHYDE DEHYDROGENASE"/>
    <property type="match status" value="1"/>
</dbReference>
<dbReference type="EC" id="1.2.1.27" evidence="1"/>
<evidence type="ECO:0000256" key="1">
    <source>
        <dbReference type="ARBA" id="ARBA00013048"/>
    </source>
</evidence>
<dbReference type="InterPro" id="IPR016163">
    <property type="entry name" value="Ald_DH_C"/>
</dbReference>
<gene>
    <name evidence="5" type="ORF">HDF08_003183</name>
</gene>
<evidence type="ECO:0000259" key="4">
    <source>
        <dbReference type="Pfam" id="PF00171"/>
    </source>
</evidence>
<organism evidence="5 6">
    <name type="scientific">Tunturiibacter lichenicola</name>
    <dbReference type="NCBI Taxonomy" id="2051959"/>
    <lineage>
        <taxon>Bacteria</taxon>
        <taxon>Pseudomonadati</taxon>
        <taxon>Acidobacteriota</taxon>
        <taxon>Terriglobia</taxon>
        <taxon>Terriglobales</taxon>
        <taxon>Acidobacteriaceae</taxon>
        <taxon>Tunturiibacter</taxon>
    </lineage>
</organism>
<dbReference type="EMBL" id="JACCCU010000002">
    <property type="protein sequence ID" value="NYF91081.1"/>
    <property type="molecule type" value="Genomic_DNA"/>
</dbReference>
<dbReference type="FunFam" id="3.40.605.10:FF:000003">
    <property type="entry name" value="Methylmalonate-semialdehyde dehydrogenase [acylating]"/>
    <property type="match status" value="1"/>
</dbReference>
<feature type="domain" description="Aldehyde dehydrogenase" evidence="4">
    <location>
        <begin position="37"/>
        <end position="493"/>
    </location>
</feature>
<dbReference type="SUPFAM" id="SSF53720">
    <property type="entry name" value="ALDH-like"/>
    <property type="match status" value="1"/>
</dbReference>
<proteinExistence type="predicted"/>
<evidence type="ECO:0000256" key="3">
    <source>
        <dbReference type="ARBA" id="ARBA00023027"/>
    </source>
</evidence>
<dbReference type="FunFam" id="3.40.309.10:FF:000002">
    <property type="entry name" value="Methylmalonate-semialdehyde dehydrogenase (Acylating)"/>
    <property type="match status" value="1"/>
</dbReference>
<accession>A0A852VIQ9</accession>
<dbReference type="Proteomes" id="UP000564385">
    <property type="component" value="Unassembled WGS sequence"/>
</dbReference>
<dbReference type="InterPro" id="IPR016160">
    <property type="entry name" value="Ald_DH_CS_CYS"/>
</dbReference>
<dbReference type="GO" id="GO:0006574">
    <property type="term" value="P:L-valine catabolic process"/>
    <property type="evidence" value="ECO:0007669"/>
    <property type="project" value="TreeGrafter"/>
</dbReference>
<comment type="caution">
    <text evidence="5">The sequence shown here is derived from an EMBL/GenBank/DDBJ whole genome shotgun (WGS) entry which is preliminary data.</text>
</comment>
<sequence length="513" mass="55190">MSATSTLTPSESTARQLREVHHWVNGEIMAGVSGRFGDVYNPATGKVQAKVALATSAEVDKAVAAAAAAFPAWSAQPVLRRARVLFRFREIFERRLDEVAALLTSEHGKVFSDAKGEATRGLEVVEFATGIPHLLKGEFTEQVGSDIDSWSMRQPLGVVAGITPFNFPAMVPMWMFPIALACGNTFVLKPSERDPSASLLLAEMLKEAGLPDGVFNVVHGDKTAVDALLAHPTVQAISFVGSTPIAEYVYREATSHGKRVQALGGAKNHMIVMPDADLDQAADALVGAAYGSAGERCMAISVAVTVGNATAEKLIDKIEHRIEGLQMGDGMQPGAELGPLVTKAHLERVTGYLTQGQSEGAELRVDGRNNALTKGEGFFLGACLFDHVKPEMKIYREEIFGPVLGIVRASDFETALQLVNEHEYGNGTSIFTRDGDTARDFAHRVQAGMVGINVPIPVPMAFHSFGGWKRSLFGDHAVYGPEGVRFYTRLKTITSRWPTGIRKGVDTSMPTLG</sequence>
<dbReference type="Pfam" id="PF00171">
    <property type="entry name" value="Aldedh"/>
    <property type="match status" value="1"/>
</dbReference>
<evidence type="ECO:0000313" key="5">
    <source>
        <dbReference type="EMBL" id="NYF91081.1"/>
    </source>
</evidence>
<evidence type="ECO:0000256" key="2">
    <source>
        <dbReference type="ARBA" id="ARBA00023002"/>
    </source>
</evidence>
<reference evidence="5 6" key="1">
    <citation type="submission" date="2020-07" db="EMBL/GenBank/DDBJ databases">
        <title>Genomic Encyclopedia of Type Strains, Phase IV (KMG-V): Genome sequencing to study the core and pangenomes of soil and plant-associated prokaryotes.</title>
        <authorList>
            <person name="Whitman W."/>
        </authorList>
    </citation>
    <scope>NUCLEOTIDE SEQUENCE [LARGE SCALE GENOMIC DNA]</scope>
    <source>
        <strain evidence="5 6">M8UP22</strain>
    </source>
</reference>
<dbReference type="InterPro" id="IPR010061">
    <property type="entry name" value="MeMal-semiAld_DH"/>
</dbReference>
<dbReference type="AlphaFoldDB" id="A0A852VIQ9"/>
<dbReference type="GO" id="GO:0006210">
    <property type="term" value="P:thymine catabolic process"/>
    <property type="evidence" value="ECO:0007669"/>
    <property type="project" value="TreeGrafter"/>
</dbReference>